<dbReference type="SMART" id="SM00530">
    <property type="entry name" value="HTH_XRE"/>
    <property type="match status" value="1"/>
</dbReference>
<dbReference type="Gene3D" id="1.10.260.40">
    <property type="entry name" value="lambda repressor-like DNA-binding domains"/>
    <property type="match status" value="1"/>
</dbReference>
<evidence type="ECO:0000313" key="3">
    <source>
        <dbReference type="Proteomes" id="UP000070483"/>
    </source>
</evidence>
<keyword evidence="2" id="KW-0238">DNA-binding</keyword>
<evidence type="ECO:0000259" key="1">
    <source>
        <dbReference type="PROSITE" id="PS50943"/>
    </source>
</evidence>
<dbReference type="InterPro" id="IPR010982">
    <property type="entry name" value="Lambda_DNA-bd_dom_sf"/>
</dbReference>
<keyword evidence="3" id="KW-1185">Reference proteome</keyword>
<dbReference type="STRING" id="157687.HMPREF3180_00152"/>
<organism evidence="2 3">
    <name type="scientific">Leptotrichia wadei</name>
    <dbReference type="NCBI Taxonomy" id="157687"/>
    <lineage>
        <taxon>Bacteria</taxon>
        <taxon>Fusobacteriati</taxon>
        <taxon>Fusobacteriota</taxon>
        <taxon>Fusobacteriia</taxon>
        <taxon>Fusobacteriales</taxon>
        <taxon>Leptotrichiaceae</taxon>
        <taxon>Leptotrichia</taxon>
    </lineage>
</organism>
<dbReference type="GO" id="GO:0003677">
    <property type="term" value="F:DNA binding"/>
    <property type="evidence" value="ECO:0007669"/>
    <property type="project" value="UniProtKB-KW"/>
</dbReference>
<comment type="caution">
    <text evidence="2">The sequence shown here is derived from an EMBL/GenBank/DDBJ whole genome shotgun (WGS) entry which is preliminary data.</text>
</comment>
<dbReference type="OrthoDB" id="9795511at2"/>
<dbReference type="PROSITE" id="PS50943">
    <property type="entry name" value="HTH_CROC1"/>
    <property type="match status" value="1"/>
</dbReference>
<dbReference type="AlphaFoldDB" id="A0A134AR14"/>
<dbReference type="PATRIC" id="fig|157687.3.peg.155"/>
<feature type="domain" description="HTH cro/C1-type" evidence="1">
    <location>
        <begin position="17"/>
        <end position="70"/>
    </location>
</feature>
<dbReference type="SUPFAM" id="SSF47413">
    <property type="entry name" value="lambda repressor-like DNA-binding domains"/>
    <property type="match status" value="1"/>
</dbReference>
<dbReference type="CDD" id="cd00093">
    <property type="entry name" value="HTH_XRE"/>
    <property type="match status" value="1"/>
</dbReference>
<dbReference type="InterPro" id="IPR001387">
    <property type="entry name" value="Cro/C1-type_HTH"/>
</dbReference>
<dbReference type="EMBL" id="LSDD01000006">
    <property type="protein sequence ID" value="KXB70115.1"/>
    <property type="molecule type" value="Genomic_DNA"/>
</dbReference>
<dbReference type="Pfam" id="PF01381">
    <property type="entry name" value="HTH_3"/>
    <property type="match status" value="1"/>
</dbReference>
<name>A0A134AR14_9FUSO</name>
<protein>
    <submittedName>
        <fullName evidence="2">DNA-binding helix-turn-helix protein</fullName>
    </submittedName>
</protein>
<gene>
    <name evidence="2" type="ORF">HMPREF3180_00152</name>
</gene>
<proteinExistence type="predicted"/>
<reference evidence="3" key="1">
    <citation type="submission" date="2016-01" db="EMBL/GenBank/DDBJ databases">
        <authorList>
            <person name="Mitreva M."/>
            <person name="Pepin K.H."/>
            <person name="Mihindukulasuriya K.A."/>
            <person name="Fulton R."/>
            <person name="Fronick C."/>
            <person name="O'Laughlin M."/>
            <person name="Miner T."/>
            <person name="Herter B."/>
            <person name="Rosa B.A."/>
            <person name="Cordes M."/>
            <person name="Tomlinson C."/>
            <person name="Wollam A."/>
            <person name="Palsikar V.B."/>
            <person name="Mardis E.R."/>
            <person name="Wilson R.K."/>
        </authorList>
    </citation>
    <scope>NUCLEOTIDE SEQUENCE [LARGE SCALE GENOMIC DNA]</scope>
    <source>
        <strain evidence="3">KA00185</strain>
    </source>
</reference>
<dbReference type="RefSeq" id="WP_060917237.1">
    <property type="nucleotide sequence ID" value="NZ_KQ960000.1"/>
</dbReference>
<evidence type="ECO:0000313" key="2">
    <source>
        <dbReference type="EMBL" id="KXB70115.1"/>
    </source>
</evidence>
<dbReference type="Proteomes" id="UP000070483">
    <property type="component" value="Unassembled WGS sequence"/>
</dbReference>
<accession>A0A134AR14</accession>
<sequence length="216" mass="25548">MKKEEEFIDFEHLGKAVKFFRKIKKMTQKELAERLNKTPYTIKRYEKDGKIPLEVAKELVEILHIPKLLLAGFIIDIPGLSNEILDTETQKELFFDNDKEKMEKENREGILEQLITSFGYKTYMNADTLGEENDFYIRRNEEKYATSLDNFGCILEKIIDIIEYHFKLELSNYKVEELPPDDNEPVIPAESLKKFLFDKMNEALYRSTNKKEKDTD</sequence>